<feature type="compositionally biased region" description="Low complexity" evidence="8">
    <location>
        <begin position="363"/>
        <end position="373"/>
    </location>
</feature>
<feature type="domain" description="WH2" evidence="11">
    <location>
        <begin position="422"/>
        <end position="439"/>
    </location>
</feature>
<protein>
    <submittedName>
        <fullName evidence="12">Uncharacterized protein</fullName>
    </submittedName>
</protein>
<dbReference type="SUPFAM" id="SSF50729">
    <property type="entry name" value="PH domain-like"/>
    <property type="match status" value="1"/>
</dbReference>
<dbReference type="Gene3D" id="6.10.280.150">
    <property type="match status" value="1"/>
</dbReference>
<evidence type="ECO:0000256" key="7">
    <source>
        <dbReference type="ARBA" id="ARBA00023242"/>
    </source>
</evidence>
<keyword evidence="4" id="KW-0597">Phosphoprotein</keyword>
<feature type="domain" description="CRIB" evidence="9">
    <location>
        <begin position="199"/>
        <end position="212"/>
    </location>
</feature>
<reference evidence="12 13" key="1">
    <citation type="submission" date="2006-10" db="EMBL/GenBank/DDBJ databases">
        <title>The Genome Sequence of Batrachochytrium dendrobatidis JEL423.</title>
        <authorList>
            <consortium name="The Broad Institute Genome Sequencing Platform"/>
            <person name="Birren B."/>
            <person name="Lander E."/>
            <person name="Galagan J."/>
            <person name="Cuomo C."/>
            <person name="Devon K."/>
            <person name="Jaffe D."/>
            <person name="Butler J."/>
            <person name="Alvarez P."/>
            <person name="Gnerre S."/>
            <person name="Grabherr M."/>
            <person name="Kleber M."/>
            <person name="Mauceli E."/>
            <person name="Brockman W."/>
            <person name="Young S."/>
            <person name="LaButti K."/>
            <person name="Sykes S."/>
            <person name="DeCaprio D."/>
            <person name="Crawford M."/>
            <person name="Koehrsen M."/>
            <person name="Engels R."/>
            <person name="Montgomery P."/>
            <person name="Pearson M."/>
            <person name="Howarth C."/>
            <person name="Larson L."/>
            <person name="White J."/>
            <person name="O'Leary S."/>
            <person name="Kodira C."/>
            <person name="Zeng Q."/>
            <person name="Yandava C."/>
            <person name="Alvarado L."/>
            <person name="Longcore J."/>
            <person name="James T."/>
        </authorList>
    </citation>
    <scope>NUCLEOTIDE SEQUENCE [LARGE SCALE GENOMIC DNA]</scope>
    <source>
        <strain evidence="12 13">JEL423</strain>
    </source>
</reference>
<evidence type="ECO:0000256" key="5">
    <source>
        <dbReference type="ARBA" id="ARBA00022737"/>
    </source>
</evidence>
<feature type="compositionally biased region" description="Low complexity" evidence="8">
    <location>
        <begin position="443"/>
        <end position="454"/>
    </location>
</feature>
<dbReference type="Gene3D" id="3.90.810.10">
    <property type="entry name" value="CRIB domain"/>
    <property type="match status" value="1"/>
</dbReference>
<evidence type="ECO:0000313" key="13">
    <source>
        <dbReference type="Proteomes" id="UP000077115"/>
    </source>
</evidence>
<dbReference type="SMART" id="SM00285">
    <property type="entry name" value="PBD"/>
    <property type="match status" value="1"/>
</dbReference>
<dbReference type="VEuPathDB" id="FungiDB:BDEG_20188"/>
<gene>
    <name evidence="12" type="ORF">BDEG_20188</name>
</gene>
<feature type="domain" description="WH1" evidence="10">
    <location>
        <begin position="14"/>
        <end position="123"/>
    </location>
</feature>
<dbReference type="GO" id="GO:0003779">
    <property type="term" value="F:actin binding"/>
    <property type="evidence" value="ECO:0007669"/>
    <property type="project" value="InterPro"/>
</dbReference>
<feature type="compositionally biased region" description="Basic and acidic residues" evidence="8">
    <location>
        <begin position="183"/>
        <end position="196"/>
    </location>
</feature>
<dbReference type="Pfam" id="PF00568">
    <property type="entry name" value="WH1"/>
    <property type="match status" value="1"/>
</dbReference>
<dbReference type="Pfam" id="PF00786">
    <property type="entry name" value="PBD"/>
    <property type="match status" value="1"/>
</dbReference>
<dbReference type="GO" id="GO:0005634">
    <property type="term" value="C:nucleus"/>
    <property type="evidence" value="ECO:0007669"/>
    <property type="project" value="UniProtKB-SubCell"/>
</dbReference>
<feature type="region of interest" description="Disordered" evidence="8">
    <location>
        <begin position="146"/>
        <end position="201"/>
    </location>
</feature>
<evidence type="ECO:0000256" key="4">
    <source>
        <dbReference type="ARBA" id="ARBA00022553"/>
    </source>
</evidence>
<dbReference type="InterPro" id="IPR011993">
    <property type="entry name" value="PH-like_dom_sf"/>
</dbReference>
<reference evidence="12 13" key="2">
    <citation type="submission" date="2016-05" db="EMBL/GenBank/DDBJ databases">
        <title>Lineage-specific infection strategies underlie the spectrum of fungal disease in amphibians.</title>
        <authorList>
            <person name="Cuomo C.A."/>
            <person name="Farrer R.A."/>
            <person name="James T."/>
            <person name="Longcore J."/>
            <person name="Birren B."/>
        </authorList>
    </citation>
    <scope>NUCLEOTIDE SEQUENCE [LARGE SCALE GENOMIC DNA]</scope>
    <source>
        <strain evidence="12 13">JEL423</strain>
    </source>
</reference>
<evidence type="ECO:0000256" key="8">
    <source>
        <dbReference type="SAM" id="MobiDB-lite"/>
    </source>
</evidence>
<evidence type="ECO:0000256" key="6">
    <source>
        <dbReference type="ARBA" id="ARBA00023212"/>
    </source>
</evidence>
<feature type="compositionally biased region" description="Pro residues" evidence="8">
    <location>
        <begin position="377"/>
        <end position="387"/>
    </location>
</feature>
<name>A0A177W881_BATDL</name>
<dbReference type="CDD" id="cd01205">
    <property type="entry name" value="EVH1_WASP-like"/>
    <property type="match status" value="1"/>
</dbReference>
<dbReference type="OrthoDB" id="8963340at2759"/>
<dbReference type="InterPro" id="IPR033927">
    <property type="entry name" value="WASPfam_EVH1"/>
</dbReference>
<feature type="compositionally biased region" description="Polar residues" evidence="8">
    <location>
        <begin position="414"/>
        <end position="426"/>
    </location>
</feature>
<dbReference type="InterPro" id="IPR003124">
    <property type="entry name" value="WH2_dom"/>
</dbReference>
<evidence type="ECO:0000313" key="12">
    <source>
        <dbReference type="EMBL" id="OAJ35966.1"/>
    </source>
</evidence>
<evidence type="ECO:0000256" key="1">
    <source>
        <dbReference type="ARBA" id="ARBA00004123"/>
    </source>
</evidence>
<feature type="region of interest" description="Disordered" evidence="8">
    <location>
        <begin position="261"/>
        <end position="459"/>
    </location>
</feature>
<proteinExistence type="predicted"/>
<keyword evidence="3" id="KW-0963">Cytoplasm</keyword>
<comment type="subcellular location">
    <subcellularLocation>
        <location evidence="2">Cytoplasm</location>
        <location evidence="2">Cytoskeleton</location>
    </subcellularLocation>
    <subcellularLocation>
        <location evidence="1">Nucleus</location>
    </subcellularLocation>
</comment>
<dbReference type="Gene3D" id="2.30.29.30">
    <property type="entry name" value="Pleckstrin-homology domain (PH domain)/Phosphotyrosine-binding domain (PTB)"/>
    <property type="match status" value="1"/>
</dbReference>
<dbReference type="STRING" id="403673.A0A177W881"/>
<evidence type="ECO:0000256" key="3">
    <source>
        <dbReference type="ARBA" id="ARBA00022490"/>
    </source>
</evidence>
<keyword evidence="5" id="KW-0677">Repeat</keyword>
<feature type="compositionally biased region" description="Pro residues" evidence="8">
    <location>
        <begin position="342"/>
        <end position="356"/>
    </location>
</feature>
<dbReference type="GO" id="GO:0007015">
    <property type="term" value="P:actin filament organization"/>
    <property type="evidence" value="ECO:0007669"/>
    <property type="project" value="InterPro"/>
</dbReference>
<keyword evidence="7" id="KW-0539">Nucleus</keyword>
<evidence type="ECO:0000259" key="10">
    <source>
        <dbReference type="PROSITE" id="PS50229"/>
    </source>
</evidence>
<dbReference type="Proteomes" id="UP000077115">
    <property type="component" value="Unassembled WGS sequence"/>
</dbReference>
<dbReference type="FunFam" id="3.90.810.10:FF:000010">
    <property type="entry name" value="Related to Neural Wiskott-Aldrich syndrome protein"/>
    <property type="match status" value="1"/>
</dbReference>
<dbReference type="InterPro" id="IPR036936">
    <property type="entry name" value="CRIB_dom_sf"/>
</dbReference>
<dbReference type="InterPro" id="IPR011026">
    <property type="entry name" value="WAS_C"/>
</dbReference>
<keyword evidence="6" id="KW-0206">Cytoskeleton</keyword>
<dbReference type="GO" id="GO:0005856">
    <property type="term" value="C:cytoskeleton"/>
    <property type="evidence" value="ECO:0007669"/>
    <property type="project" value="UniProtKB-SubCell"/>
</dbReference>
<feature type="compositionally biased region" description="Low complexity" evidence="8">
    <location>
        <begin position="155"/>
        <end position="174"/>
    </location>
</feature>
<dbReference type="PROSITE" id="PS51082">
    <property type="entry name" value="WH2"/>
    <property type="match status" value="1"/>
</dbReference>
<evidence type="ECO:0000259" key="11">
    <source>
        <dbReference type="PROSITE" id="PS51082"/>
    </source>
</evidence>
<evidence type="ECO:0000256" key="2">
    <source>
        <dbReference type="ARBA" id="ARBA00004245"/>
    </source>
</evidence>
<dbReference type="PROSITE" id="PS50229">
    <property type="entry name" value="WH1"/>
    <property type="match status" value="1"/>
</dbReference>
<dbReference type="SMART" id="SM00461">
    <property type="entry name" value="WH1"/>
    <property type="match status" value="1"/>
</dbReference>
<dbReference type="EMBL" id="DS022300">
    <property type="protein sequence ID" value="OAJ35966.1"/>
    <property type="molecule type" value="Genomic_DNA"/>
</dbReference>
<feature type="compositionally biased region" description="Pro residues" evidence="8">
    <location>
        <begin position="289"/>
        <end position="309"/>
    </location>
</feature>
<dbReference type="AlphaFoldDB" id="A0A177W881"/>
<organism evidence="12 13">
    <name type="scientific">Batrachochytrium dendrobatidis (strain JEL423)</name>
    <dbReference type="NCBI Taxonomy" id="403673"/>
    <lineage>
        <taxon>Eukaryota</taxon>
        <taxon>Fungi</taxon>
        <taxon>Fungi incertae sedis</taxon>
        <taxon>Chytridiomycota</taxon>
        <taxon>Chytridiomycota incertae sedis</taxon>
        <taxon>Chytridiomycetes</taxon>
        <taxon>Rhizophydiales</taxon>
        <taxon>Rhizophydiales incertae sedis</taxon>
        <taxon>Batrachochytrium</taxon>
    </lineage>
</organism>
<dbReference type="PROSITE" id="PS50108">
    <property type="entry name" value="CRIB"/>
    <property type="match status" value="1"/>
</dbReference>
<feature type="compositionally biased region" description="Low complexity" evidence="8">
    <location>
        <begin position="273"/>
        <end position="288"/>
    </location>
</feature>
<dbReference type="InterPro" id="IPR000095">
    <property type="entry name" value="CRIB_dom"/>
</dbReference>
<evidence type="ECO:0000259" key="9">
    <source>
        <dbReference type="PROSITE" id="PS50108"/>
    </source>
</evidence>
<dbReference type="InterPro" id="IPR000697">
    <property type="entry name" value="WH1/EVH1_dom"/>
</dbReference>
<dbReference type="SUPFAM" id="SSF47912">
    <property type="entry name" value="Wiscott-Aldrich syndrome protein, WASP, C-terminal domain"/>
    <property type="match status" value="1"/>
</dbReference>
<sequence>MAGMLTLTERRNIERAAGDEVVSATVARLYKAEGNARDYSYSGLVGAIILLRLTNGSWFFKLVDVTSGRILWEQDINRDIKYQPERPFFHSFLGANCMIGFSFADESEAANFYDKLSRKDSYVSQIQAQNYNTAAQPVLPTVASIPSTPQPGLVKSNSSDSINSKKAKAKSSGGILSGRPKSKKDSKDSKKGKIDKSMISAPTNFEHVSHVGYNPKTGFSAQNIPMEWKIIFQKAGITEEQLQDKKTAKAVAKFMKQHAGEVGKPAAAPPAIPGTTPNAILPASSVSRAPPPPPPSRGTLRAPPPPPPGRAVVAQQQAPPPPPPLQVYEKKQTAAPLSLPTRAPPSLPSRSPPVIPPRDDIVSPHVPTSYSPGGQSGPPPPPPPPPVGFVGNAPLPIASSNARPVPTPAARHVPSQSAGASANTGLFDSIRQGIQLKHAPQEAPAASTPAAAPDTSDDLAGALRFALEKRIQAVAGSDSDDDSDDNDNEW</sequence>
<dbReference type="eggNOG" id="KOG3671">
    <property type="taxonomic scope" value="Eukaryota"/>
</dbReference>
<accession>A0A177W881</accession>